<proteinExistence type="predicted"/>
<reference evidence="1 2" key="1">
    <citation type="submission" date="2024-03" db="EMBL/GenBank/DDBJ databases">
        <title>Novel species of the genus Variovorax.</title>
        <authorList>
            <person name="Liu Q."/>
            <person name="Xin Y.-H."/>
        </authorList>
    </citation>
    <scope>NUCLEOTIDE SEQUENCE [LARGE SCALE GENOMIC DNA]</scope>
    <source>
        <strain evidence="1 2">KACC 18501</strain>
    </source>
</reference>
<evidence type="ECO:0000313" key="2">
    <source>
        <dbReference type="Proteomes" id="UP001363010"/>
    </source>
</evidence>
<protein>
    <recommendedName>
        <fullName evidence="3">Transporter</fullName>
    </recommendedName>
</protein>
<organism evidence="1 2">
    <name type="scientific">Variovorax humicola</name>
    <dbReference type="NCBI Taxonomy" id="1769758"/>
    <lineage>
        <taxon>Bacteria</taxon>
        <taxon>Pseudomonadati</taxon>
        <taxon>Pseudomonadota</taxon>
        <taxon>Betaproteobacteria</taxon>
        <taxon>Burkholderiales</taxon>
        <taxon>Comamonadaceae</taxon>
        <taxon>Variovorax</taxon>
    </lineage>
</organism>
<evidence type="ECO:0008006" key="3">
    <source>
        <dbReference type="Google" id="ProtNLM"/>
    </source>
</evidence>
<comment type="caution">
    <text evidence="1">The sequence shown here is derived from an EMBL/GenBank/DDBJ whole genome shotgun (WGS) entry which is preliminary data.</text>
</comment>
<dbReference type="EMBL" id="JBBKZV010000004">
    <property type="protein sequence ID" value="MEJ8822370.1"/>
    <property type="molecule type" value="Genomic_DNA"/>
</dbReference>
<name>A0ABU8VX25_9BURK</name>
<dbReference type="RefSeq" id="WP_340363415.1">
    <property type="nucleotide sequence ID" value="NZ_JBBKZV010000004.1"/>
</dbReference>
<dbReference type="Proteomes" id="UP001363010">
    <property type="component" value="Unassembled WGS sequence"/>
</dbReference>
<gene>
    <name evidence="1" type="ORF">WKW80_10010</name>
</gene>
<evidence type="ECO:0000313" key="1">
    <source>
        <dbReference type="EMBL" id="MEJ8822370.1"/>
    </source>
</evidence>
<sequence length="50" mass="5535">MPINVTVGKLIKVGNRPISLTGGLRYWAESPDTGPKDLGFRFVVTFLFPK</sequence>
<accession>A0ABU8VX25</accession>
<keyword evidence="2" id="KW-1185">Reference proteome</keyword>